<reference evidence="5 6" key="1">
    <citation type="journal article" date="2004" name="Nature">
        <title>Genome evolution in yeasts.</title>
        <authorList>
            <consortium name="Genolevures"/>
            <person name="Dujon B."/>
            <person name="Sherman D."/>
            <person name="Fischer G."/>
            <person name="Durrens P."/>
            <person name="Casaregola S."/>
            <person name="Lafontaine I."/>
            <person name="de Montigny J."/>
            <person name="Marck C."/>
            <person name="Neuveglise C."/>
            <person name="Talla E."/>
            <person name="Goffard N."/>
            <person name="Frangeul L."/>
            <person name="Aigle M."/>
            <person name="Anthouard V."/>
            <person name="Babour A."/>
            <person name="Barbe V."/>
            <person name="Barnay S."/>
            <person name="Blanchin S."/>
            <person name="Beckerich J.M."/>
            <person name="Beyne E."/>
            <person name="Bleykasten C."/>
            <person name="Boisrame A."/>
            <person name="Boyer J."/>
            <person name="Cattolico L."/>
            <person name="Confanioleri F."/>
            <person name="de Daruvar A."/>
            <person name="Despons L."/>
            <person name="Fabre E."/>
            <person name="Fairhead C."/>
            <person name="Ferry-Dumazet H."/>
            <person name="Groppi A."/>
            <person name="Hantraye F."/>
            <person name="Hennequin C."/>
            <person name="Jauniaux N."/>
            <person name="Joyet P."/>
            <person name="Kachouri R."/>
            <person name="Kerrest A."/>
            <person name="Koszul R."/>
            <person name="Lemaire M."/>
            <person name="Lesur I."/>
            <person name="Ma L."/>
            <person name="Muller H."/>
            <person name="Nicaud J.M."/>
            <person name="Nikolski M."/>
            <person name="Oztas S."/>
            <person name="Ozier-Kalogeropoulos O."/>
            <person name="Pellenz S."/>
            <person name="Potier S."/>
            <person name="Richard G.F."/>
            <person name="Straub M.L."/>
            <person name="Suleau A."/>
            <person name="Swennene D."/>
            <person name="Tekaia F."/>
            <person name="Wesolowski-Louvel M."/>
            <person name="Westhof E."/>
            <person name="Wirth B."/>
            <person name="Zeniou-Meyer M."/>
            <person name="Zivanovic I."/>
            <person name="Bolotin-Fukuhara M."/>
            <person name="Thierry A."/>
            <person name="Bouchier C."/>
            <person name="Caudron B."/>
            <person name="Scarpelli C."/>
            <person name="Gaillardin C."/>
            <person name="Weissenbach J."/>
            <person name="Wincker P."/>
            <person name="Souciet J.L."/>
        </authorList>
    </citation>
    <scope>NUCLEOTIDE SEQUENCE [LARGE SCALE GENOMIC DNA]</scope>
    <source>
        <strain evidence="6">ATCC 36239 / CBS 767 / BCRC 21394 / JCM 1990 / NBRC 0083 / IGC 2968</strain>
    </source>
</reference>
<evidence type="ECO:0000313" key="5">
    <source>
        <dbReference type="EMBL" id="CAG88117.2"/>
    </source>
</evidence>
<dbReference type="Pfam" id="PF06011">
    <property type="entry name" value="TRP"/>
    <property type="match status" value="2"/>
</dbReference>
<dbReference type="GeneID" id="2902115"/>
<keyword evidence="6" id="KW-1185">Reference proteome</keyword>
<dbReference type="eggNOG" id="ENOG502S0RP">
    <property type="taxonomic scope" value="Eukaryota"/>
</dbReference>
<keyword evidence="2" id="KW-1133">Transmembrane helix</keyword>
<feature type="transmembrane region" description="Helical" evidence="2">
    <location>
        <begin position="670"/>
        <end position="689"/>
    </location>
</feature>
<keyword evidence="2" id="KW-0472">Membrane</keyword>
<evidence type="ECO:0000313" key="6">
    <source>
        <dbReference type="Proteomes" id="UP000000599"/>
    </source>
</evidence>
<dbReference type="OrthoDB" id="5312224at2759"/>
<feature type="transmembrane region" description="Helical" evidence="2">
    <location>
        <begin position="549"/>
        <end position="575"/>
    </location>
</feature>
<feature type="signal peptide" evidence="3">
    <location>
        <begin position="1"/>
        <end position="21"/>
    </location>
</feature>
<proteinExistence type="predicted"/>
<feature type="transmembrane region" description="Helical" evidence="2">
    <location>
        <begin position="709"/>
        <end position="733"/>
    </location>
</feature>
<organism evidence="5 6">
    <name type="scientific">Debaryomyces hansenii (strain ATCC 36239 / CBS 767 / BCRC 21394 / JCM 1990 / NBRC 0083 / IGC 2968)</name>
    <name type="common">Yeast</name>
    <name type="synonym">Torulaspora hansenii</name>
    <dbReference type="NCBI Taxonomy" id="284592"/>
    <lineage>
        <taxon>Eukaryota</taxon>
        <taxon>Fungi</taxon>
        <taxon>Dikarya</taxon>
        <taxon>Ascomycota</taxon>
        <taxon>Saccharomycotina</taxon>
        <taxon>Pichiomycetes</taxon>
        <taxon>Debaryomycetaceae</taxon>
        <taxon>Debaryomyces</taxon>
    </lineage>
</organism>
<dbReference type="RefSeq" id="XP_459876.2">
    <property type="nucleotide sequence ID" value="XM_459876.1"/>
</dbReference>
<name>Q6BPJ4_DEBHA</name>
<protein>
    <submittedName>
        <fullName evidence="5">DEHA2E13112p</fullName>
    </submittedName>
</protein>
<feature type="chain" id="PRO_5004271445" evidence="3">
    <location>
        <begin position="22"/>
        <end position="1023"/>
    </location>
</feature>
<feature type="domain" description="TRP C-terminal" evidence="4">
    <location>
        <begin position="347"/>
        <end position="742"/>
    </location>
</feature>
<sequence>MVAAIARIFILLGLMIAYAQGALVSTYQCAGVSKYNFKLAPFVIDVALDEEAEILKFFINSKVYDSSSMSNEGVIINDVNTTTNKYTTFHVDIKFMGKTFINEDVRFCDMLAVKHTEDYISSPRKIEEIENNLATYSGAIASKYLNKDASHSGNDETYSLATSNKTIESFFDNSTGSLVQCPLYANDSIVMYYEVDISDHYLKLGSYTVNFYVFANDDSSELIGCNRAYVTPEHSNDVKATLSIGVPVLLVVTGLINFFTVIYSSHQESSNPFLFVASTICNENLLKQLDATVEEIITYLQFALFIGGLDLQYPGFYQPLVGQIRWCALMGFGFFRNGMSRHTESDNIYVTLNLDGLKNLATYSNDLSFYDCWPNFILALVIWTLIMIVAHQLFLILRISFSWFYNRKRKNCGTRNHEKCSVSSSNDLDYEFTMKKNLYHILGQVLKNFFTMFGFPFLVLTSFMLYNAGTVGGKYKYFANESNLRSNIFSASVPYDKIFSPNLIINPSDEMGSDSNSLTGNSLNFTTQSFAPNSTGVVKSSGNYIKMPIGSMIVGSILVALWVGLALFFVFNYLITVNNWRICINKKVSHLYTSMKSILMWGFCYCKYHPDKVYFVIIDLSMLFIKSLIIGCLQSYGSVQVSLLIVIEFIGLALLFVLKPYFVKMTWTTSRWILPVAKLLVTCLCIPYIRHLNLSESTRTYVSFVQLSVHVFVAIVFTIHLLYCLIITVLSILRKRRDKVQYEKCVGNYKQYNSIEEFNTQFEYHPVVNSIPLLLHESECNIPNKCGYIKQTRKNKTEETENDMEEEDPYYRTRSEKQLKNIHDQIHNGSRAKIRDHSDFILGDDLESIQDSILHSTTQSILSFQQQQQYSNLRKRKNDYTFREGDLIYKKYFFDDSIDPEIKALWASRNNWNFLNTHQPHSDSKKDIKQKVDDNLLRRHNDTSEHHYWDHLINKIKSLFSFKPFGSKKPDENSFQVSRPRPLTVKPYGYSPEEDRDSTKNSDQFSSFSSPSTSTLQNNKNIT</sequence>
<dbReference type="PANTHER" id="PTHR31145:SF6">
    <property type="entry name" value="INTEGRAL MEMBRANE PROTEIN (AFU_ORTHOLOGUE AFUA_7G01610)"/>
    <property type="match status" value="1"/>
</dbReference>
<dbReference type="KEGG" id="dha:DEHA2E13112g"/>
<feature type="transmembrane region" description="Helical" evidence="2">
    <location>
        <begin position="613"/>
        <end position="633"/>
    </location>
</feature>
<dbReference type="VEuPathDB" id="FungiDB:DEHA2E13112g"/>
<dbReference type="STRING" id="284592.Q6BPJ4"/>
<evidence type="ECO:0000256" key="2">
    <source>
        <dbReference type="SAM" id="Phobius"/>
    </source>
</evidence>
<dbReference type="OMA" id="CPLYYND"/>
<feature type="domain" description="TRP C-terminal" evidence="4">
    <location>
        <begin position="251"/>
        <end position="330"/>
    </location>
</feature>
<dbReference type="EMBL" id="CR382137">
    <property type="protein sequence ID" value="CAG88117.2"/>
    <property type="molecule type" value="Genomic_DNA"/>
</dbReference>
<feature type="region of interest" description="Disordered" evidence="1">
    <location>
        <begin position="967"/>
        <end position="1023"/>
    </location>
</feature>
<dbReference type="InterPro" id="IPR040241">
    <property type="entry name" value="TRP_Flc/Pkd2-like"/>
</dbReference>
<dbReference type="HOGENOM" id="CLU_015499_0_0_1"/>
<feature type="compositionally biased region" description="Low complexity" evidence="1">
    <location>
        <begin position="1001"/>
        <end position="1015"/>
    </location>
</feature>
<dbReference type="GO" id="GO:0016020">
    <property type="term" value="C:membrane"/>
    <property type="evidence" value="ECO:0007669"/>
    <property type="project" value="TreeGrafter"/>
</dbReference>
<keyword evidence="3" id="KW-0732">Signal</keyword>
<feature type="transmembrane region" description="Helical" evidence="2">
    <location>
        <begin position="376"/>
        <end position="401"/>
    </location>
</feature>
<feature type="transmembrane region" description="Helical" evidence="2">
    <location>
        <begin position="639"/>
        <end position="658"/>
    </location>
</feature>
<feature type="transmembrane region" description="Helical" evidence="2">
    <location>
        <begin position="445"/>
        <end position="466"/>
    </location>
</feature>
<dbReference type="InterPro" id="IPR010308">
    <property type="entry name" value="TRP_C"/>
</dbReference>
<gene>
    <name evidence="5" type="ordered locus">DEHA2E13112g</name>
</gene>
<keyword evidence="2" id="KW-0812">Transmembrane</keyword>
<dbReference type="Proteomes" id="UP000000599">
    <property type="component" value="Chromosome E"/>
</dbReference>
<dbReference type="PANTHER" id="PTHR31145">
    <property type="entry name" value="INTEGRAL MEMBRANE PROTEIN (AFU_ORTHOLOGUE AFUA_7G01610)"/>
    <property type="match status" value="1"/>
</dbReference>
<evidence type="ECO:0000259" key="4">
    <source>
        <dbReference type="Pfam" id="PF06011"/>
    </source>
</evidence>
<dbReference type="InParanoid" id="Q6BPJ4"/>
<accession>Q6BPJ4</accession>
<evidence type="ECO:0000256" key="1">
    <source>
        <dbReference type="SAM" id="MobiDB-lite"/>
    </source>
</evidence>
<dbReference type="GO" id="GO:0055085">
    <property type="term" value="P:transmembrane transport"/>
    <property type="evidence" value="ECO:0007669"/>
    <property type="project" value="TreeGrafter"/>
</dbReference>
<dbReference type="AlphaFoldDB" id="Q6BPJ4"/>
<evidence type="ECO:0000256" key="3">
    <source>
        <dbReference type="SAM" id="SignalP"/>
    </source>
</evidence>